<protein>
    <submittedName>
        <fullName evidence="1">Uncharacterized protein</fullName>
    </submittedName>
</protein>
<accession>A0AA45W6T3</accession>
<proteinExistence type="predicted"/>
<gene>
    <name evidence="1" type="ORF">SAMN05421772_1141</name>
</gene>
<evidence type="ECO:0000313" key="2">
    <source>
        <dbReference type="Proteomes" id="UP000186216"/>
    </source>
</evidence>
<dbReference type="Proteomes" id="UP000186216">
    <property type="component" value="Unassembled WGS sequence"/>
</dbReference>
<comment type="caution">
    <text evidence="1">The sequence shown here is derived from an EMBL/GenBank/DDBJ whole genome shotgun (WGS) entry which is preliminary data.</text>
</comment>
<organism evidence="1 2">
    <name type="scientific">Paracoccus saliphilus</name>
    <dbReference type="NCBI Taxonomy" id="405559"/>
    <lineage>
        <taxon>Bacteria</taxon>
        <taxon>Pseudomonadati</taxon>
        <taxon>Pseudomonadota</taxon>
        <taxon>Alphaproteobacteria</taxon>
        <taxon>Rhodobacterales</taxon>
        <taxon>Paracoccaceae</taxon>
        <taxon>Paracoccus</taxon>
    </lineage>
</organism>
<dbReference type="AlphaFoldDB" id="A0AA45W6T3"/>
<sequence>MSRIRLFGYWLPVHDEAFVVIKADDEFKRKTSRPNEMWQG</sequence>
<reference evidence="1 2" key="1">
    <citation type="submission" date="2017-01" db="EMBL/GenBank/DDBJ databases">
        <authorList>
            <person name="Varghese N."/>
            <person name="Submissions S."/>
        </authorList>
    </citation>
    <scope>NUCLEOTIDE SEQUENCE [LARGE SCALE GENOMIC DNA]</scope>
    <source>
        <strain evidence="1 2">DSM 18447</strain>
    </source>
</reference>
<dbReference type="RefSeq" id="WP_272848171.1">
    <property type="nucleotide sequence ID" value="NZ_CP067140.1"/>
</dbReference>
<evidence type="ECO:0000313" key="1">
    <source>
        <dbReference type="EMBL" id="SIT04479.1"/>
    </source>
</evidence>
<dbReference type="EMBL" id="FTOU01000014">
    <property type="protein sequence ID" value="SIT04479.1"/>
    <property type="molecule type" value="Genomic_DNA"/>
</dbReference>
<name>A0AA45W6T3_9RHOB</name>